<evidence type="ECO:0000313" key="2">
    <source>
        <dbReference type="EMBL" id="KNC76736.1"/>
    </source>
</evidence>
<keyword evidence="3" id="KW-1185">Reference proteome</keyword>
<accession>A0A0L0FJT8</accession>
<gene>
    <name evidence="2" type="ORF">SARC_10783</name>
</gene>
<organism evidence="2 3">
    <name type="scientific">Sphaeroforma arctica JP610</name>
    <dbReference type="NCBI Taxonomy" id="667725"/>
    <lineage>
        <taxon>Eukaryota</taxon>
        <taxon>Ichthyosporea</taxon>
        <taxon>Ichthyophonida</taxon>
        <taxon>Sphaeroforma</taxon>
    </lineage>
</organism>
<proteinExistence type="predicted"/>
<dbReference type="EMBL" id="KQ242982">
    <property type="protein sequence ID" value="KNC76736.1"/>
    <property type="molecule type" value="Genomic_DNA"/>
</dbReference>
<name>A0A0L0FJT8_9EUKA</name>
<dbReference type="Proteomes" id="UP000054560">
    <property type="component" value="Unassembled WGS sequence"/>
</dbReference>
<dbReference type="AlphaFoldDB" id="A0A0L0FJT8"/>
<protein>
    <submittedName>
        <fullName evidence="2">Uncharacterized protein</fullName>
    </submittedName>
</protein>
<evidence type="ECO:0000256" key="1">
    <source>
        <dbReference type="SAM" id="MobiDB-lite"/>
    </source>
</evidence>
<feature type="region of interest" description="Disordered" evidence="1">
    <location>
        <begin position="1"/>
        <end position="23"/>
    </location>
</feature>
<reference evidence="2 3" key="1">
    <citation type="submission" date="2011-02" db="EMBL/GenBank/DDBJ databases">
        <title>The Genome Sequence of Sphaeroforma arctica JP610.</title>
        <authorList>
            <consortium name="The Broad Institute Genome Sequencing Platform"/>
            <person name="Russ C."/>
            <person name="Cuomo C."/>
            <person name="Young S.K."/>
            <person name="Zeng Q."/>
            <person name="Gargeya S."/>
            <person name="Alvarado L."/>
            <person name="Berlin A."/>
            <person name="Chapman S.B."/>
            <person name="Chen Z."/>
            <person name="Freedman E."/>
            <person name="Gellesch M."/>
            <person name="Goldberg J."/>
            <person name="Griggs A."/>
            <person name="Gujja S."/>
            <person name="Heilman E."/>
            <person name="Heiman D."/>
            <person name="Howarth C."/>
            <person name="Mehta T."/>
            <person name="Neiman D."/>
            <person name="Pearson M."/>
            <person name="Roberts A."/>
            <person name="Saif S."/>
            <person name="Shea T."/>
            <person name="Shenoy N."/>
            <person name="Sisk P."/>
            <person name="Stolte C."/>
            <person name="Sykes S."/>
            <person name="White J."/>
            <person name="Yandava C."/>
            <person name="Burger G."/>
            <person name="Gray M.W."/>
            <person name="Holland P.W.H."/>
            <person name="King N."/>
            <person name="Lang F.B.F."/>
            <person name="Roger A.J."/>
            <person name="Ruiz-Trillo I."/>
            <person name="Haas B."/>
            <person name="Nusbaum C."/>
            <person name="Birren B."/>
        </authorList>
    </citation>
    <scope>NUCLEOTIDE SEQUENCE [LARGE SCALE GENOMIC DNA]</scope>
    <source>
        <strain evidence="2 3">JP610</strain>
    </source>
</reference>
<dbReference type="GeneID" id="25911287"/>
<dbReference type="RefSeq" id="XP_014150638.1">
    <property type="nucleotide sequence ID" value="XM_014295163.1"/>
</dbReference>
<evidence type="ECO:0000313" key="3">
    <source>
        <dbReference type="Proteomes" id="UP000054560"/>
    </source>
</evidence>
<sequence length="195" mass="21792">MPRHIKLPKRCGQNRAASGGWKWASTDDTTSATARGKYHNTPDMTGLHLCISREIIPTCVYHDLDLLARDELGRTAVDLAMGDVAKTIDREMRKRKRRTAAGDTNRVDDAFTIKPNVVTSNEPEVEFDHTPLLERMESEFAANANSDDPIKRPNGVPYEEVTTDYKESFYGILAVTKDATESDIKTVSTGTNFEE</sequence>